<comment type="caution">
    <text evidence="2">The sequence shown here is derived from an EMBL/GenBank/DDBJ whole genome shotgun (WGS) entry which is preliminary data.</text>
</comment>
<evidence type="ECO:0000313" key="2">
    <source>
        <dbReference type="EMBL" id="HIZ34979.1"/>
    </source>
</evidence>
<dbReference type="Proteomes" id="UP000824037">
    <property type="component" value="Unassembled WGS sequence"/>
</dbReference>
<organism evidence="2 3">
    <name type="scientific">Candidatus Ruania gallistercoris</name>
    <dbReference type="NCBI Taxonomy" id="2838746"/>
    <lineage>
        <taxon>Bacteria</taxon>
        <taxon>Bacillati</taxon>
        <taxon>Actinomycetota</taxon>
        <taxon>Actinomycetes</taxon>
        <taxon>Micrococcales</taxon>
        <taxon>Ruaniaceae</taxon>
        <taxon>Ruania</taxon>
    </lineage>
</organism>
<reference evidence="2" key="2">
    <citation type="submission" date="2021-04" db="EMBL/GenBank/DDBJ databases">
        <authorList>
            <person name="Gilroy R."/>
        </authorList>
    </citation>
    <scope>NUCLEOTIDE SEQUENCE</scope>
    <source>
        <strain evidence="2">ChiGjej4B4-7305</strain>
    </source>
</reference>
<reference evidence="2" key="1">
    <citation type="journal article" date="2021" name="PeerJ">
        <title>Extensive microbial diversity within the chicken gut microbiome revealed by metagenomics and culture.</title>
        <authorList>
            <person name="Gilroy R."/>
            <person name="Ravi A."/>
            <person name="Getino M."/>
            <person name="Pursley I."/>
            <person name="Horton D.L."/>
            <person name="Alikhan N.F."/>
            <person name="Baker D."/>
            <person name="Gharbi K."/>
            <person name="Hall N."/>
            <person name="Watson M."/>
            <person name="Adriaenssens E.M."/>
            <person name="Foster-Nyarko E."/>
            <person name="Jarju S."/>
            <person name="Secka A."/>
            <person name="Antonio M."/>
            <person name="Oren A."/>
            <person name="Chaudhuri R.R."/>
            <person name="La Ragione R."/>
            <person name="Hildebrand F."/>
            <person name="Pallen M.J."/>
        </authorList>
    </citation>
    <scope>NUCLEOTIDE SEQUENCE</scope>
    <source>
        <strain evidence="2">ChiGjej4B4-7305</strain>
    </source>
</reference>
<dbReference type="InterPro" id="IPR036170">
    <property type="entry name" value="YezG-like_sf"/>
</dbReference>
<dbReference type="InterPro" id="IPR025331">
    <property type="entry name" value="TNT"/>
</dbReference>
<protein>
    <submittedName>
        <fullName evidence="2">TNT domain-containing protein</fullName>
    </submittedName>
</protein>
<dbReference type="GO" id="GO:0050135">
    <property type="term" value="F:NADP+ nucleosidase activity"/>
    <property type="evidence" value="ECO:0007669"/>
    <property type="project" value="InterPro"/>
</dbReference>
<sequence length="365" mass="39906">MDHGAQAELLTRISRALAEAVTGEWQQVHLQWSQASTQHSGRLLLVREDAATWEQVPDEVTRMLIELRAAMADPGAGTWLLITHTVTSGGEVTTHYSFDERPYWNSPEPSMLVAPHAPPVPSDAQWQADLRRFPRDREHAVAWLAPEEFEGEAAGQLRAGLDQWGHPRGGVVLPGDRPEEAFEGTVEVVRYGPRHYGVQVADFGQHVLLGEYETERAACDMAWQYLTAPMPPPVPVAAAELQARLTAARDSLAELASRVSAAGPGGMITNLATGLPYDRLGTVDGLYFYVWNTPWEQRSLPPSAWGPGAAQVTFVAAQAVEVQAEIAPGWFGQPGGGLRFHVEEPARGVRELVRSGVLRPVIVTR</sequence>
<dbReference type="SUPFAM" id="SSF160424">
    <property type="entry name" value="BH3703-like"/>
    <property type="match status" value="1"/>
</dbReference>
<feature type="domain" description="TNT" evidence="1">
    <location>
        <begin position="271"/>
        <end position="360"/>
    </location>
</feature>
<dbReference type="Pfam" id="PF14021">
    <property type="entry name" value="TNT"/>
    <property type="match status" value="1"/>
</dbReference>
<dbReference type="AlphaFoldDB" id="A0A9D2EC80"/>
<evidence type="ECO:0000259" key="1">
    <source>
        <dbReference type="Pfam" id="PF14021"/>
    </source>
</evidence>
<dbReference type="EMBL" id="DXBY01000069">
    <property type="protein sequence ID" value="HIZ34979.1"/>
    <property type="molecule type" value="Genomic_DNA"/>
</dbReference>
<evidence type="ECO:0000313" key="3">
    <source>
        <dbReference type="Proteomes" id="UP000824037"/>
    </source>
</evidence>
<proteinExistence type="predicted"/>
<gene>
    <name evidence="2" type="ORF">H9815_04310</name>
</gene>
<accession>A0A9D2EC80</accession>
<name>A0A9D2EC80_9MICO</name>